<evidence type="ECO:0000256" key="1">
    <source>
        <dbReference type="ARBA" id="ARBA00010618"/>
    </source>
</evidence>
<reference evidence="9 10" key="1">
    <citation type="submission" date="2019-02" db="EMBL/GenBank/DDBJ databases">
        <title>Deep-cultivation of Planctomycetes and their phenomic and genomic characterization uncovers novel biology.</title>
        <authorList>
            <person name="Wiegand S."/>
            <person name="Jogler M."/>
            <person name="Boedeker C."/>
            <person name="Pinto D."/>
            <person name="Vollmers J."/>
            <person name="Rivas-Marin E."/>
            <person name="Kohn T."/>
            <person name="Peeters S.H."/>
            <person name="Heuer A."/>
            <person name="Rast P."/>
            <person name="Oberbeckmann S."/>
            <person name="Bunk B."/>
            <person name="Jeske O."/>
            <person name="Meyerdierks A."/>
            <person name="Storesund J.E."/>
            <person name="Kallscheuer N."/>
            <person name="Luecker S."/>
            <person name="Lage O.M."/>
            <person name="Pohl T."/>
            <person name="Merkel B.J."/>
            <person name="Hornburger P."/>
            <person name="Mueller R.-W."/>
            <person name="Bruemmer F."/>
            <person name="Labrenz M."/>
            <person name="Spormann A.M."/>
            <person name="Op den Camp H."/>
            <person name="Overmann J."/>
            <person name="Amann R."/>
            <person name="Jetten M.S.M."/>
            <person name="Mascher T."/>
            <person name="Medema M.H."/>
            <person name="Devos D.P."/>
            <person name="Kaster A.-K."/>
            <person name="Ovreas L."/>
            <person name="Rohde M."/>
            <person name="Galperin M.Y."/>
            <person name="Jogler C."/>
        </authorList>
    </citation>
    <scope>NUCLEOTIDE SEQUENCE [LARGE SCALE GENOMIC DNA]</scope>
    <source>
        <strain evidence="9 10">Poly24</strain>
    </source>
</reference>
<dbReference type="EMBL" id="CP036348">
    <property type="protein sequence ID" value="QDV70961.1"/>
    <property type="molecule type" value="Genomic_DNA"/>
</dbReference>
<dbReference type="InterPro" id="IPR014722">
    <property type="entry name" value="Rib_uL2_dom2"/>
</dbReference>
<gene>
    <name evidence="5 9" type="primary">rplX</name>
    <name evidence="9" type="ORF">Poly24_46940</name>
</gene>
<dbReference type="SUPFAM" id="SSF50104">
    <property type="entry name" value="Translation proteins SH3-like domain"/>
    <property type="match status" value="1"/>
</dbReference>
<dbReference type="Proteomes" id="UP000315082">
    <property type="component" value="Chromosome"/>
</dbReference>
<accession>A0A518JZI8</accession>
<comment type="function">
    <text evidence="5">One of two assembly initiator proteins, it binds directly to the 5'-end of the 23S rRNA, where it nucleates assembly of the 50S subunit.</text>
</comment>
<keyword evidence="5" id="KW-0694">RNA-binding</keyword>
<protein>
    <recommendedName>
        <fullName evidence="4 5">Large ribosomal subunit protein uL24</fullName>
    </recommendedName>
</protein>
<dbReference type="KEGG" id="rcf:Poly24_46940"/>
<dbReference type="InterPro" id="IPR057264">
    <property type="entry name" value="Ribosomal_uL24_C"/>
</dbReference>
<dbReference type="InterPro" id="IPR008991">
    <property type="entry name" value="Translation_prot_SH3-like_sf"/>
</dbReference>
<sequence>MLIKVNDNVQVIAGADKGTTGKVLKVDHKNNKVLVEGVARVWKHVRKSQKNPQGGRLNKEMPIAISNVMIVCPQTGKPSRIGVRYLKDGTKERYAKASGASLGTMSPPRPAYAS</sequence>
<dbReference type="GO" id="GO:0003735">
    <property type="term" value="F:structural constituent of ribosome"/>
    <property type="evidence" value="ECO:0007669"/>
    <property type="project" value="InterPro"/>
</dbReference>
<dbReference type="PANTHER" id="PTHR12903">
    <property type="entry name" value="MITOCHONDRIAL RIBOSOMAL PROTEIN L24"/>
    <property type="match status" value="1"/>
</dbReference>
<dbReference type="GO" id="GO:0006412">
    <property type="term" value="P:translation"/>
    <property type="evidence" value="ECO:0007669"/>
    <property type="project" value="UniProtKB-UniRule"/>
</dbReference>
<evidence type="ECO:0000256" key="4">
    <source>
        <dbReference type="ARBA" id="ARBA00035206"/>
    </source>
</evidence>
<dbReference type="OrthoDB" id="9807419at2"/>
<keyword evidence="5" id="KW-0699">rRNA-binding</keyword>
<dbReference type="Gene3D" id="2.30.30.30">
    <property type="match status" value="1"/>
</dbReference>
<name>A0A518JZI8_9BACT</name>
<dbReference type="NCBIfam" id="TIGR01079">
    <property type="entry name" value="rplX_bact"/>
    <property type="match status" value="1"/>
</dbReference>
<evidence type="ECO:0000256" key="5">
    <source>
        <dbReference type="HAMAP-Rule" id="MF_01326"/>
    </source>
</evidence>
<organism evidence="9 10">
    <name type="scientific">Rosistilla carotiformis</name>
    <dbReference type="NCBI Taxonomy" id="2528017"/>
    <lineage>
        <taxon>Bacteria</taxon>
        <taxon>Pseudomonadati</taxon>
        <taxon>Planctomycetota</taxon>
        <taxon>Planctomycetia</taxon>
        <taxon>Pirellulales</taxon>
        <taxon>Pirellulaceae</taxon>
        <taxon>Rosistilla</taxon>
    </lineage>
</organism>
<dbReference type="GO" id="GO:1990904">
    <property type="term" value="C:ribonucleoprotein complex"/>
    <property type="evidence" value="ECO:0007669"/>
    <property type="project" value="UniProtKB-KW"/>
</dbReference>
<comment type="similarity">
    <text evidence="1 5 6">Belongs to the universal ribosomal protein uL24 family.</text>
</comment>
<feature type="region of interest" description="Disordered" evidence="7">
    <location>
        <begin position="95"/>
        <end position="114"/>
    </location>
</feature>
<dbReference type="CDD" id="cd06089">
    <property type="entry name" value="KOW_RPL26"/>
    <property type="match status" value="1"/>
</dbReference>
<evidence type="ECO:0000259" key="8">
    <source>
        <dbReference type="SMART" id="SM00739"/>
    </source>
</evidence>
<keyword evidence="2 5" id="KW-0689">Ribosomal protein</keyword>
<dbReference type="RefSeq" id="WP_145101021.1">
    <property type="nucleotide sequence ID" value="NZ_CP036348.1"/>
</dbReference>
<dbReference type="InterPro" id="IPR003256">
    <property type="entry name" value="Ribosomal_uL24"/>
</dbReference>
<dbReference type="PROSITE" id="PS01108">
    <property type="entry name" value="RIBOSOMAL_L24"/>
    <property type="match status" value="1"/>
</dbReference>
<evidence type="ECO:0000256" key="7">
    <source>
        <dbReference type="SAM" id="MobiDB-lite"/>
    </source>
</evidence>
<dbReference type="InterPro" id="IPR005824">
    <property type="entry name" value="KOW"/>
</dbReference>
<feature type="domain" description="KOW" evidence="8">
    <location>
        <begin position="2"/>
        <end position="29"/>
    </location>
</feature>
<comment type="function">
    <text evidence="5">One of the proteins that surrounds the polypeptide exit tunnel on the outside of the subunit.</text>
</comment>
<dbReference type="InterPro" id="IPR005825">
    <property type="entry name" value="Ribosomal_uL24_CS"/>
</dbReference>
<comment type="subunit">
    <text evidence="5">Part of the 50S ribosomal subunit.</text>
</comment>
<dbReference type="SMART" id="SM00739">
    <property type="entry name" value="KOW"/>
    <property type="match status" value="1"/>
</dbReference>
<keyword evidence="10" id="KW-1185">Reference proteome</keyword>
<dbReference type="GO" id="GO:0019843">
    <property type="term" value="F:rRNA binding"/>
    <property type="evidence" value="ECO:0007669"/>
    <property type="project" value="UniProtKB-UniRule"/>
</dbReference>
<dbReference type="HAMAP" id="MF_01326_B">
    <property type="entry name" value="Ribosomal_uL24_B"/>
    <property type="match status" value="1"/>
</dbReference>
<evidence type="ECO:0000256" key="3">
    <source>
        <dbReference type="ARBA" id="ARBA00023274"/>
    </source>
</evidence>
<dbReference type="InterPro" id="IPR041988">
    <property type="entry name" value="Ribosomal_uL24_KOW"/>
</dbReference>
<evidence type="ECO:0000256" key="2">
    <source>
        <dbReference type="ARBA" id="ARBA00022980"/>
    </source>
</evidence>
<dbReference type="Pfam" id="PF00467">
    <property type="entry name" value="KOW"/>
    <property type="match status" value="1"/>
</dbReference>
<dbReference type="AlphaFoldDB" id="A0A518JZI8"/>
<evidence type="ECO:0000256" key="6">
    <source>
        <dbReference type="RuleBase" id="RU003477"/>
    </source>
</evidence>
<proteinExistence type="inferred from homology"/>
<evidence type="ECO:0000313" key="10">
    <source>
        <dbReference type="Proteomes" id="UP000315082"/>
    </source>
</evidence>
<evidence type="ECO:0000313" key="9">
    <source>
        <dbReference type="EMBL" id="QDV70961.1"/>
    </source>
</evidence>
<dbReference type="Pfam" id="PF17136">
    <property type="entry name" value="ribosomal_L24"/>
    <property type="match status" value="1"/>
</dbReference>
<dbReference type="GO" id="GO:0005840">
    <property type="term" value="C:ribosome"/>
    <property type="evidence" value="ECO:0007669"/>
    <property type="project" value="UniProtKB-KW"/>
</dbReference>
<keyword evidence="3 5" id="KW-0687">Ribonucleoprotein</keyword>